<dbReference type="Proteomes" id="UP000636755">
    <property type="component" value="Unassembled WGS sequence"/>
</dbReference>
<gene>
    <name evidence="1" type="ORF">H8R91_00490</name>
</gene>
<keyword evidence="2" id="KW-1185">Reference proteome</keyword>
<reference evidence="1 2" key="1">
    <citation type="submission" date="2020-08" db="EMBL/GenBank/DDBJ databases">
        <title>Genome public.</title>
        <authorList>
            <person name="Liu C."/>
            <person name="Sun Q."/>
        </authorList>
    </citation>
    <scope>NUCLEOTIDE SEQUENCE [LARGE SCALE GENOMIC DNA]</scope>
    <source>
        <strain evidence="1 2">NSJ-71</strain>
    </source>
</reference>
<evidence type="ECO:0000313" key="1">
    <source>
        <dbReference type="EMBL" id="MBC5727022.1"/>
    </source>
</evidence>
<dbReference type="RefSeq" id="WP_186934449.1">
    <property type="nucleotide sequence ID" value="NZ_JACOPS010000001.1"/>
</dbReference>
<name>A0ABR7HHS0_9FIRM</name>
<organism evidence="1 2">
    <name type="scientific">Ruminococcus intestinalis</name>
    <dbReference type="NCBI Taxonomy" id="2763066"/>
    <lineage>
        <taxon>Bacteria</taxon>
        <taxon>Bacillati</taxon>
        <taxon>Bacillota</taxon>
        <taxon>Clostridia</taxon>
        <taxon>Eubacteriales</taxon>
        <taxon>Oscillospiraceae</taxon>
        <taxon>Ruminococcus</taxon>
    </lineage>
</organism>
<dbReference type="Pfam" id="PF13730">
    <property type="entry name" value="HTH_36"/>
    <property type="match status" value="1"/>
</dbReference>
<accession>A0ABR7HHS0</accession>
<evidence type="ECO:0000313" key="2">
    <source>
        <dbReference type="Proteomes" id="UP000636755"/>
    </source>
</evidence>
<comment type="caution">
    <text evidence="1">The sequence shown here is derived from an EMBL/GenBank/DDBJ whole genome shotgun (WGS) entry which is preliminary data.</text>
</comment>
<protein>
    <submittedName>
        <fullName evidence="1">Helix-turn-helix domain-containing protein</fullName>
    </submittedName>
</protein>
<proteinExistence type="predicted"/>
<dbReference type="InterPro" id="IPR036388">
    <property type="entry name" value="WH-like_DNA-bd_sf"/>
</dbReference>
<dbReference type="Gene3D" id="1.10.10.10">
    <property type="entry name" value="Winged helix-like DNA-binding domain superfamily/Winged helix DNA-binding domain"/>
    <property type="match status" value="1"/>
</dbReference>
<dbReference type="InterPro" id="IPR036390">
    <property type="entry name" value="WH_DNA-bd_sf"/>
</dbReference>
<dbReference type="EMBL" id="JACOPS010000001">
    <property type="protein sequence ID" value="MBC5727022.1"/>
    <property type="molecule type" value="Genomic_DNA"/>
</dbReference>
<sequence length="88" mass="10065">MSRLTFLYQMDLPHRAVAVYTYLHDRANKNGECWPSVNKIAGDIKLSPATVRRAVKDLRKAGLLTTAQRYREKGGKSSLLYRIKNKTL</sequence>
<dbReference type="SUPFAM" id="SSF46785">
    <property type="entry name" value="Winged helix' DNA-binding domain"/>
    <property type="match status" value="1"/>
</dbReference>